<keyword evidence="2" id="KW-0812">Transmembrane</keyword>
<name>A0A8H5TCF0_FUSHE</name>
<reference evidence="3 4" key="1">
    <citation type="submission" date="2020-05" db="EMBL/GenBank/DDBJ databases">
        <title>Identification and distribution of gene clusters putatively required for synthesis of sphingolipid metabolism inhibitors in phylogenetically diverse species of the filamentous fungus Fusarium.</title>
        <authorList>
            <person name="Kim H.-S."/>
            <person name="Busman M."/>
            <person name="Brown D.W."/>
            <person name="Divon H."/>
            <person name="Uhlig S."/>
            <person name="Proctor R.H."/>
        </authorList>
    </citation>
    <scope>NUCLEOTIDE SEQUENCE [LARGE SCALE GENOMIC DNA]</scope>
    <source>
        <strain evidence="3 4">NRRL 20693</strain>
    </source>
</reference>
<dbReference type="PANTHER" id="PTHR32251:SF23">
    <property type="entry name" value="3-OXO-5-ALPHA-STEROID 4-DEHYDROGENASE (DUF1295)"/>
    <property type="match status" value="1"/>
</dbReference>
<dbReference type="OrthoDB" id="201504at2759"/>
<keyword evidence="2" id="KW-0472">Membrane</keyword>
<dbReference type="PANTHER" id="PTHR32251">
    <property type="entry name" value="3-OXO-5-ALPHA-STEROID 4-DEHYDROGENASE"/>
    <property type="match status" value="1"/>
</dbReference>
<proteinExistence type="predicted"/>
<keyword evidence="2" id="KW-1133">Transmembrane helix</keyword>
<dbReference type="Gene3D" id="1.20.120.1630">
    <property type="match status" value="1"/>
</dbReference>
<gene>
    <name evidence="3" type="ORF">FHETE_4879</name>
</gene>
<feature type="transmembrane region" description="Helical" evidence="2">
    <location>
        <begin position="53"/>
        <end position="71"/>
    </location>
</feature>
<organism evidence="3 4">
    <name type="scientific">Fusarium heterosporum</name>
    <dbReference type="NCBI Taxonomy" id="42747"/>
    <lineage>
        <taxon>Eukaryota</taxon>
        <taxon>Fungi</taxon>
        <taxon>Dikarya</taxon>
        <taxon>Ascomycota</taxon>
        <taxon>Pezizomycotina</taxon>
        <taxon>Sordariomycetes</taxon>
        <taxon>Hypocreomycetidae</taxon>
        <taxon>Hypocreales</taxon>
        <taxon>Nectriaceae</taxon>
        <taxon>Fusarium</taxon>
        <taxon>Fusarium heterosporum species complex</taxon>
    </lineage>
</organism>
<evidence type="ECO:0000256" key="1">
    <source>
        <dbReference type="SAM" id="MobiDB-lite"/>
    </source>
</evidence>
<feature type="transmembrane region" description="Helical" evidence="2">
    <location>
        <begin position="171"/>
        <end position="201"/>
    </location>
</feature>
<dbReference type="AlphaFoldDB" id="A0A8H5TCF0"/>
<evidence type="ECO:0000256" key="2">
    <source>
        <dbReference type="SAM" id="Phobius"/>
    </source>
</evidence>
<dbReference type="GO" id="GO:0016020">
    <property type="term" value="C:membrane"/>
    <property type="evidence" value="ECO:0007669"/>
    <property type="project" value="TreeGrafter"/>
</dbReference>
<dbReference type="InterPro" id="IPR010721">
    <property type="entry name" value="UstE-like"/>
</dbReference>
<keyword evidence="4" id="KW-1185">Reference proteome</keyword>
<comment type="caution">
    <text evidence="3">The sequence shown here is derived from an EMBL/GenBank/DDBJ whole genome shotgun (WGS) entry which is preliminary data.</text>
</comment>
<dbReference type="Pfam" id="PF06966">
    <property type="entry name" value="DUF1295"/>
    <property type="match status" value="1"/>
</dbReference>
<accession>A0A8H5TCF0</accession>
<evidence type="ECO:0000313" key="3">
    <source>
        <dbReference type="EMBL" id="KAF5669639.1"/>
    </source>
</evidence>
<protein>
    <submittedName>
        <fullName evidence="3">DUF1295 domain-containing protein</fullName>
    </submittedName>
</protein>
<feature type="transmembrane region" description="Helical" evidence="2">
    <location>
        <begin position="111"/>
        <end position="129"/>
    </location>
</feature>
<dbReference type="EMBL" id="JAAGWQ010000081">
    <property type="protein sequence ID" value="KAF5669639.1"/>
    <property type="molecule type" value="Genomic_DNA"/>
</dbReference>
<feature type="transmembrane region" description="Helical" evidence="2">
    <location>
        <begin position="83"/>
        <end position="99"/>
    </location>
</feature>
<sequence>MALPFVKSLEDCGDYAKTVEPYIPQLYALPRQILDNIASPNGLRQLYVDTNPLISAFAISVALGFVFLVVSEINKNYSQVDRMWSILPNLYIVHLSVWARLAGVSSSRVDLISLATTLWSVGVAMSYLVKFGLLTNARQCRLTYNYWRKGGYNRGSEDYRWAILQKYVPKFIWFLFNVTFISFIQSVLLFSFSCVPAYAILVSTKFEQNITASDVVFFLTMVGLVYSEWVSDGQQWDFHAAKHKYQTEAKVPKDFKYTQADLDRGFNTSGLWAYSRHPNFAAEQLVWFVLYQWSCFATKNMYSYTFAGSAALIFLFQGSTWLTELITVGKYHEYPKYQKQVGMFMPKSLSPYKTPPPKVIRTSELANNAENKKQA</sequence>
<feature type="region of interest" description="Disordered" evidence="1">
    <location>
        <begin position="354"/>
        <end position="375"/>
    </location>
</feature>
<evidence type="ECO:0000313" key="4">
    <source>
        <dbReference type="Proteomes" id="UP000567885"/>
    </source>
</evidence>
<dbReference type="Proteomes" id="UP000567885">
    <property type="component" value="Unassembled WGS sequence"/>
</dbReference>